<proteinExistence type="predicted"/>
<name>A0A0K2TNT9_LEPSM</name>
<dbReference type="AlphaFoldDB" id="A0A0K2TNT9"/>
<dbReference type="EMBL" id="HACA01010278">
    <property type="protein sequence ID" value="CDW27639.1"/>
    <property type="molecule type" value="Transcribed_RNA"/>
</dbReference>
<evidence type="ECO:0000313" key="1">
    <source>
        <dbReference type="EMBL" id="CDW27639.1"/>
    </source>
</evidence>
<accession>A0A0K2TNT9</accession>
<feature type="non-terminal residue" evidence="1">
    <location>
        <position position="1"/>
    </location>
</feature>
<organism evidence="1">
    <name type="scientific">Lepeophtheirus salmonis</name>
    <name type="common">Salmon louse</name>
    <name type="synonym">Caligus salmonis</name>
    <dbReference type="NCBI Taxonomy" id="72036"/>
    <lineage>
        <taxon>Eukaryota</taxon>
        <taxon>Metazoa</taxon>
        <taxon>Ecdysozoa</taxon>
        <taxon>Arthropoda</taxon>
        <taxon>Crustacea</taxon>
        <taxon>Multicrustacea</taxon>
        <taxon>Hexanauplia</taxon>
        <taxon>Copepoda</taxon>
        <taxon>Siphonostomatoida</taxon>
        <taxon>Caligidae</taxon>
        <taxon>Lepeophtheirus</taxon>
    </lineage>
</organism>
<protein>
    <submittedName>
        <fullName evidence="1">Uncharacterized protein</fullName>
    </submittedName>
</protein>
<sequence length="55" mass="6615">HFNFIKRFWIKIVLSFSDNFFIDVKFLHVNHFLDLRTDSSSWEPNLESKVDAEAI</sequence>
<reference evidence="1" key="1">
    <citation type="submission" date="2014-05" db="EMBL/GenBank/DDBJ databases">
        <authorList>
            <person name="Chronopoulou M."/>
        </authorList>
    </citation>
    <scope>NUCLEOTIDE SEQUENCE</scope>
    <source>
        <tissue evidence="1">Whole organism</tissue>
    </source>
</reference>